<evidence type="ECO:0000313" key="2">
    <source>
        <dbReference type="Proteomes" id="UP000017559"/>
    </source>
</evidence>
<dbReference type="InterPro" id="IPR015947">
    <property type="entry name" value="PUA-like_sf"/>
</dbReference>
<accession>V2XMS8</accession>
<name>V2XMS8_MONRO</name>
<sequence>MLVAHLRVKRHQHVCPRHHGIHRPSAPSAQGAGFPCSHHINDTENLLITTTTLQSMIPSQTDVIVPMTLDYMDQLITRQKPYECRRYRISPSVKRIWFYLTAPHSCIAYICEIDPITARNDSPSMEETSFSYTLKSVWRIWKSLGLREMKKNYGLKVAPRGLMYVPTCILDAVPWREQQCLWKLENKPRRVVTTPQPKPTLKRKVTREDSLSFIDGVHHKLLKMEHGPRITRMTSDDRMDVDS</sequence>
<proteinExistence type="predicted"/>
<dbReference type="AlphaFoldDB" id="V2XMS8"/>
<gene>
    <name evidence="1" type="ORF">Moror_13055</name>
</gene>
<dbReference type="Proteomes" id="UP000017559">
    <property type="component" value="Unassembled WGS sequence"/>
</dbReference>
<dbReference type="OrthoDB" id="2149705at2759"/>
<organism evidence="1 2">
    <name type="scientific">Moniliophthora roreri (strain MCA 2997)</name>
    <name type="common">Cocoa frosty pod rot fungus</name>
    <name type="synonym">Crinipellis roreri</name>
    <dbReference type="NCBI Taxonomy" id="1381753"/>
    <lineage>
        <taxon>Eukaryota</taxon>
        <taxon>Fungi</taxon>
        <taxon>Dikarya</taxon>
        <taxon>Basidiomycota</taxon>
        <taxon>Agaricomycotina</taxon>
        <taxon>Agaricomycetes</taxon>
        <taxon>Agaricomycetidae</taxon>
        <taxon>Agaricales</taxon>
        <taxon>Marasmiineae</taxon>
        <taxon>Marasmiaceae</taxon>
        <taxon>Moniliophthora</taxon>
    </lineage>
</organism>
<keyword evidence="2" id="KW-1185">Reference proteome</keyword>
<dbReference type="HOGENOM" id="CLU_1142829_0_0_1"/>
<reference evidence="1 2" key="1">
    <citation type="journal article" date="2014" name="BMC Genomics">
        <title>Genome and secretome analysis of the hemibiotrophic fungal pathogen, Moniliophthora roreri, which causes frosty pod rot disease of cacao: mechanisms of the biotrophic and necrotrophic phases.</title>
        <authorList>
            <person name="Meinhardt L.W."/>
            <person name="Costa G.G.L."/>
            <person name="Thomazella D.P.T."/>
            <person name="Teixeira P.J.P.L."/>
            <person name="Carazzolle M.F."/>
            <person name="Schuster S.C."/>
            <person name="Carlson J.E."/>
            <person name="Guiltinan M.J."/>
            <person name="Mieczkowski P."/>
            <person name="Farmer A."/>
            <person name="Ramaraj T."/>
            <person name="Crozier J."/>
            <person name="Davis R.E."/>
            <person name="Shao J."/>
            <person name="Melnick R.L."/>
            <person name="Pereira G.A.G."/>
            <person name="Bailey B.A."/>
        </authorList>
    </citation>
    <scope>NUCLEOTIDE SEQUENCE [LARGE SCALE GENOMIC DNA]</scope>
    <source>
        <strain evidence="1 2">MCA 2997</strain>
    </source>
</reference>
<protein>
    <submittedName>
        <fullName evidence="1">Uncharacterized protein</fullName>
    </submittedName>
</protein>
<dbReference type="EMBL" id="AWSO01000174">
    <property type="protein sequence ID" value="ESK93805.1"/>
    <property type="molecule type" value="Genomic_DNA"/>
</dbReference>
<dbReference type="KEGG" id="mrr:Moror_13055"/>
<evidence type="ECO:0000313" key="1">
    <source>
        <dbReference type="EMBL" id="ESK93805.1"/>
    </source>
</evidence>
<comment type="caution">
    <text evidence="1">The sequence shown here is derived from an EMBL/GenBank/DDBJ whole genome shotgun (WGS) entry which is preliminary data.</text>
</comment>
<dbReference type="SUPFAM" id="SSF88697">
    <property type="entry name" value="PUA domain-like"/>
    <property type="match status" value="1"/>
</dbReference>